<evidence type="ECO:0000256" key="1">
    <source>
        <dbReference type="SAM" id="MobiDB-lite"/>
    </source>
</evidence>
<feature type="region of interest" description="Disordered" evidence="1">
    <location>
        <begin position="477"/>
        <end position="498"/>
    </location>
</feature>
<dbReference type="InterPro" id="IPR010736">
    <property type="entry name" value="SHIPPO-rpt"/>
</dbReference>
<name>Q22ML6_TETTS</name>
<dbReference type="GeneID" id="7843901"/>
<protein>
    <submittedName>
        <fullName evidence="2">Sperm-tail PG-rich repeat protein</fullName>
    </submittedName>
</protein>
<dbReference type="InterPro" id="IPR051291">
    <property type="entry name" value="CIMAP"/>
</dbReference>
<dbReference type="KEGG" id="tet:TTHERM_00035030"/>
<feature type="compositionally biased region" description="Low complexity" evidence="1">
    <location>
        <begin position="364"/>
        <end position="374"/>
    </location>
</feature>
<evidence type="ECO:0000313" key="3">
    <source>
        <dbReference type="Proteomes" id="UP000009168"/>
    </source>
</evidence>
<dbReference type="PANTHER" id="PTHR21580">
    <property type="entry name" value="SHIPPO-1-RELATED"/>
    <property type="match status" value="1"/>
</dbReference>
<evidence type="ECO:0000313" key="2">
    <source>
        <dbReference type="EMBL" id="EAR86354.2"/>
    </source>
</evidence>
<keyword evidence="3" id="KW-1185">Reference proteome</keyword>
<dbReference type="Proteomes" id="UP000009168">
    <property type="component" value="Unassembled WGS sequence"/>
</dbReference>
<dbReference type="OrthoDB" id="406368at2759"/>
<gene>
    <name evidence="2" type="ORF">TTHERM_00035030</name>
</gene>
<organism evidence="2 3">
    <name type="scientific">Tetrahymena thermophila (strain SB210)</name>
    <dbReference type="NCBI Taxonomy" id="312017"/>
    <lineage>
        <taxon>Eukaryota</taxon>
        <taxon>Sar</taxon>
        <taxon>Alveolata</taxon>
        <taxon>Ciliophora</taxon>
        <taxon>Intramacronucleata</taxon>
        <taxon>Oligohymenophorea</taxon>
        <taxon>Hymenostomatida</taxon>
        <taxon>Tetrahymenina</taxon>
        <taxon>Tetrahymenidae</taxon>
        <taxon>Tetrahymena</taxon>
    </lineage>
</organism>
<reference evidence="3" key="1">
    <citation type="journal article" date="2006" name="PLoS Biol.">
        <title>Macronuclear genome sequence of the ciliate Tetrahymena thermophila, a model eukaryote.</title>
        <authorList>
            <person name="Eisen J.A."/>
            <person name="Coyne R.S."/>
            <person name="Wu M."/>
            <person name="Wu D."/>
            <person name="Thiagarajan M."/>
            <person name="Wortman J.R."/>
            <person name="Badger J.H."/>
            <person name="Ren Q."/>
            <person name="Amedeo P."/>
            <person name="Jones K.M."/>
            <person name="Tallon L.J."/>
            <person name="Delcher A.L."/>
            <person name="Salzberg S.L."/>
            <person name="Silva J.C."/>
            <person name="Haas B.J."/>
            <person name="Majoros W.H."/>
            <person name="Farzad M."/>
            <person name="Carlton J.M."/>
            <person name="Smith R.K. Jr."/>
            <person name="Garg J."/>
            <person name="Pearlman R.E."/>
            <person name="Karrer K.M."/>
            <person name="Sun L."/>
            <person name="Manning G."/>
            <person name="Elde N.C."/>
            <person name="Turkewitz A.P."/>
            <person name="Asai D.J."/>
            <person name="Wilkes D.E."/>
            <person name="Wang Y."/>
            <person name="Cai H."/>
            <person name="Collins K."/>
            <person name="Stewart B.A."/>
            <person name="Lee S.R."/>
            <person name="Wilamowska K."/>
            <person name="Weinberg Z."/>
            <person name="Ruzzo W.L."/>
            <person name="Wloga D."/>
            <person name="Gaertig J."/>
            <person name="Frankel J."/>
            <person name="Tsao C.-C."/>
            <person name="Gorovsky M.A."/>
            <person name="Keeling P.J."/>
            <person name="Waller R.F."/>
            <person name="Patron N.J."/>
            <person name="Cherry J.M."/>
            <person name="Stover N.A."/>
            <person name="Krieger C.J."/>
            <person name="del Toro C."/>
            <person name="Ryder H.F."/>
            <person name="Williamson S.C."/>
            <person name="Barbeau R.A."/>
            <person name="Hamilton E.P."/>
            <person name="Orias E."/>
        </authorList>
    </citation>
    <scope>NUCLEOTIDE SEQUENCE [LARGE SCALE GENOMIC DNA]</scope>
    <source>
        <strain evidence="3">SB210</strain>
    </source>
</reference>
<dbReference type="RefSeq" id="XP_977004.2">
    <property type="nucleotide sequence ID" value="XM_971911.2"/>
</dbReference>
<accession>Q22ML6</accession>
<dbReference type="Pfam" id="PF07004">
    <property type="entry name" value="SHIPPO-rpt"/>
    <property type="match status" value="3"/>
</dbReference>
<sequence>MNQNMSDNKRKHQDGFSFGMRGTKGVSCIDSAITFNPGVGQYEILKGFEAQSKSSSKTKFKLSERFKSQQMQTPGPGSYNPLQAFLSTKKEPQNCNKSTVCESNRSNRSLFQNSSKSNNLGPGYYYFSQMNDTFFNSTQNSIEKGSNSLDKTKNASESLNLSFSYRLKGVKFDKYSKRKLDLIDGKKQQYPPVGSYNIQTNKFQDSFTFPKEKRKTFDCIISESPGPCQYSIQNNFFSQTPQNASNSTLPTQRRFIRFDSVEDTTPGPGYYVQKGLSNYKFSTNSSYSFGKQKKEITHKNQNPSPSQYRILPFKPKNVTIIGDSQRPGVGNGVPGVGSYNITLSQMKKLYKQNNFTEDSEENNKNQSNLSQSKSTPQINYKERLLQQKKILLAQSPNFGSQLSKNIEIENISLGNLKKLNTPSPAYYSNLLQVVKKQPIQFAKGNRRYEFLDVYNVKLPDERSPGPLKYKININKSQVGGTQSQQKKGDLFKSNSNPGVGQYNINRSLFPNSNNMEYSIFSNKASKKKFNRLPKLQNDSNLIKSYLY</sequence>
<dbReference type="PANTHER" id="PTHR21580:SF28">
    <property type="entry name" value="BOREALIN N-TERMINAL DOMAIN-CONTAINING PROTEIN-RELATED"/>
    <property type="match status" value="1"/>
</dbReference>
<dbReference type="EMBL" id="GG662720">
    <property type="protein sequence ID" value="EAR86354.2"/>
    <property type="molecule type" value="Genomic_DNA"/>
</dbReference>
<proteinExistence type="predicted"/>
<feature type="region of interest" description="Disordered" evidence="1">
    <location>
        <begin position="356"/>
        <end position="377"/>
    </location>
</feature>
<dbReference type="HOGENOM" id="CLU_1010024_0_0_1"/>
<dbReference type="AlphaFoldDB" id="Q22ML6"/>
<dbReference type="InParanoid" id="Q22ML6"/>